<organism evidence="1 2">
    <name type="scientific">Vibrio celticus</name>
    <dbReference type="NCBI Taxonomy" id="446372"/>
    <lineage>
        <taxon>Bacteria</taxon>
        <taxon>Pseudomonadati</taxon>
        <taxon>Pseudomonadota</taxon>
        <taxon>Gammaproteobacteria</taxon>
        <taxon>Vibrionales</taxon>
        <taxon>Vibrionaceae</taxon>
        <taxon>Vibrio</taxon>
    </lineage>
</organism>
<keyword evidence="2" id="KW-1185">Reference proteome</keyword>
<evidence type="ECO:0000313" key="2">
    <source>
        <dbReference type="Proteomes" id="UP000092819"/>
    </source>
</evidence>
<dbReference type="EMBL" id="FLQZ01000001">
    <property type="protein sequence ID" value="SBT11324.1"/>
    <property type="molecule type" value="Genomic_DNA"/>
</dbReference>
<dbReference type="RefSeq" id="WP_083994243.1">
    <property type="nucleotide sequence ID" value="NZ_AP025463.1"/>
</dbReference>
<protein>
    <submittedName>
        <fullName evidence="1">Uncharacterized protein</fullName>
    </submittedName>
</protein>
<proteinExistence type="predicted"/>
<dbReference type="Proteomes" id="UP000092819">
    <property type="component" value="Unassembled WGS sequence"/>
</dbReference>
<reference evidence="2" key="1">
    <citation type="submission" date="2016-06" db="EMBL/GenBank/DDBJ databases">
        <authorList>
            <person name="Rodrigo-Torres L."/>
            <person name="Arahal D.R."/>
        </authorList>
    </citation>
    <scope>NUCLEOTIDE SEQUENCE [LARGE SCALE GENOMIC DNA]</scope>
    <source>
        <strain evidence="2">CECT 7224</strain>
    </source>
</reference>
<accession>A0A1C3J848</accession>
<dbReference type="AlphaFoldDB" id="A0A1C3J848"/>
<sequence>MTIHSRTFGISILTWGLLACSSDTVDSSHPALPDPIDHIYLSQSLYPANFEQQLTDNLQFFQDGVGVSTAAKVPFNSIDFDESGALIEKQTGRLNVTALGLYLNVLTEMEKAGSEKARQRLFDLIEIMEAMPKWKGNFYWMYRIESDGQINKLPKAVASAVDSANLITSMAAVAGAYWTNSDPNLRNLAHRFDTLIQNSSAAWLALYDADKGLLSGGFRDELPDTGEPGITSYYIDRKSNESRLAPIWAHLLTQNTIKPIPETVFTKMRLYQADYVANDGQILQPMLTWKGAYFQALLPSIWFNEPYLVGQPLLFEHATQTQIDYTQQHNIPFLSSSATIEGGYSEYGIDAMSEHFHRNEINTAQEGVGTPHASALYSILNQQHAIELMLNIEHHHPQVVGEYGWYDAININGEVRRRLISLDQGMFVGAFMATHLQESVENYIKKSLGNEAWSGVTSMYSTFIADGICDDIGCRDM</sequence>
<evidence type="ECO:0000313" key="1">
    <source>
        <dbReference type="EMBL" id="SBT11324.1"/>
    </source>
</evidence>
<dbReference type="PROSITE" id="PS51257">
    <property type="entry name" value="PROKAR_LIPOPROTEIN"/>
    <property type="match status" value="1"/>
</dbReference>
<dbReference type="Gene3D" id="1.50.10.140">
    <property type="match status" value="1"/>
</dbReference>
<gene>
    <name evidence="1" type="ORF">VCE7224_00040</name>
</gene>
<name>A0A1C3J848_9VIBR</name>